<dbReference type="Pfam" id="PF09967">
    <property type="entry name" value="DUF2201"/>
    <property type="match status" value="1"/>
</dbReference>
<dbReference type="EMBL" id="MZ326857">
    <property type="protein sequence ID" value="QYW01889.1"/>
    <property type="molecule type" value="Genomic_DNA"/>
</dbReference>
<dbReference type="Pfam" id="PF13203">
    <property type="entry name" value="DUF2201_N"/>
    <property type="match status" value="1"/>
</dbReference>
<accession>A0AAE7WMC9</accession>
<gene>
    <name evidence="3" type="ORF">CPT_Piffle_029</name>
</gene>
<dbReference type="InterPro" id="IPR025154">
    <property type="entry name" value="Put_metallopeptidase_dom"/>
</dbReference>
<feature type="domain" description="VWA-like" evidence="1">
    <location>
        <begin position="261"/>
        <end position="383"/>
    </location>
</feature>
<evidence type="ECO:0000313" key="3">
    <source>
        <dbReference type="EMBL" id="QYW01889.1"/>
    </source>
</evidence>
<evidence type="ECO:0000259" key="1">
    <source>
        <dbReference type="Pfam" id="PF09967"/>
    </source>
</evidence>
<feature type="domain" description="Putative metallopeptidase" evidence="2">
    <location>
        <begin position="19"/>
        <end position="249"/>
    </location>
</feature>
<evidence type="ECO:0000313" key="4">
    <source>
        <dbReference type="Proteomes" id="UP000827904"/>
    </source>
</evidence>
<proteinExistence type="predicted"/>
<sequence length="384" mass="44112">MAYSACPEKDLNLYELNNRLDKAKTQIFLGSNSGFYGSLLCSLNFIWSRECKTASTDGVNIWWNPDWFMTLSIKTVATIIRHELDHVARLHMLRKGDRDMRIWNYACDYRINNDLENDGYRFDGTHPLVDHSFDKNELMAEEDIYRLLVQKGTPSLGSWEPDGEVDIVPVEITPETANKIIGNVVSASQTAKACGEQVPGNVSKIVEQFLNPIIDWRITLRQFFTDQMNQDFTYRRPNRRFSDEYLPSLMDEDEGRLECLLYFQDVSGSITEQDSLRFNSELKYVWDDLRPKKIIVAQFDTIIQKVDVFENEDRFDWIETVGGGGTSLEPVLEMILKENPTAAVIFSDLFCAPMDCSSVHCPLIWVTIGNRSAQVEKGTMIHIK</sequence>
<organism evidence="3 4">
    <name type="scientific">Stenotrophomonas phage Piffle</name>
    <dbReference type="NCBI Taxonomy" id="2859656"/>
    <lineage>
        <taxon>Viruses</taxon>
        <taxon>Duplodnaviria</taxon>
        <taxon>Heunggongvirae</taxon>
        <taxon>Uroviricota</taxon>
        <taxon>Caudoviricetes</taxon>
        <taxon>Schitoviridae</taxon>
        <taxon>Pokkenvirus</taxon>
        <taxon>Pokkenvirus piffle</taxon>
    </lineage>
</organism>
<dbReference type="PANTHER" id="PTHR38730">
    <property type="entry name" value="SLL7028 PROTEIN"/>
    <property type="match status" value="1"/>
</dbReference>
<dbReference type="Proteomes" id="UP000827904">
    <property type="component" value="Segment"/>
</dbReference>
<reference evidence="3 4" key="1">
    <citation type="submission" date="2021-06" db="EMBL/GenBank/DDBJ databases">
        <title>Complete genome sequence of Stenotrophomonas maltophilia phage Piffle.</title>
        <authorList>
            <person name="Kirchhoff M."/>
            <person name="Ortega C."/>
            <person name="Clark J."/>
            <person name="Liu M."/>
            <person name="Burrowes B."/>
        </authorList>
    </citation>
    <scope>NUCLEOTIDE SEQUENCE [LARGE SCALE GENOMIC DNA]</scope>
</reference>
<dbReference type="InterPro" id="IPR018698">
    <property type="entry name" value="VWA-like_dom"/>
</dbReference>
<evidence type="ECO:0000259" key="2">
    <source>
        <dbReference type="Pfam" id="PF13203"/>
    </source>
</evidence>
<name>A0AAE7WMC9_9CAUD</name>
<protein>
    <submittedName>
        <fullName evidence="3">Metallopeptidase</fullName>
    </submittedName>
</protein>
<keyword evidence="4" id="KW-1185">Reference proteome</keyword>
<dbReference type="PANTHER" id="PTHR38730:SF1">
    <property type="entry name" value="SLL7028 PROTEIN"/>
    <property type="match status" value="1"/>
</dbReference>